<dbReference type="Gene3D" id="3.40.50.150">
    <property type="entry name" value="Vaccinia Virus protein VP39"/>
    <property type="match status" value="1"/>
</dbReference>
<keyword evidence="3" id="KW-1185">Reference proteome</keyword>
<dbReference type="Proteomes" id="UP000535543">
    <property type="component" value="Unassembled WGS sequence"/>
</dbReference>
<reference evidence="2 3" key="2">
    <citation type="submission" date="2020-06" db="EMBL/GenBank/DDBJ databases">
        <title>Antribacter stalactiti gen. nov., sp. nov., a new member of the family Nacardiaceae isolated from a cave.</title>
        <authorList>
            <person name="Kim I.S."/>
        </authorList>
    </citation>
    <scope>NUCLEOTIDE SEQUENCE [LARGE SCALE GENOMIC DNA]</scope>
    <source>
        <strain evidence="2 3">YC2-7</strain>
    </source>
</reference>
<evidence type="ECO:0000313" key="2">
    <source>
        <dbReference type="EMBL" id="NMN93427.1"/>
    </source>
</evidence>
<protein>
    <submittedName>
        <fullName evidence="2">Class I SAM-dependent methyltransferase</fullName>
    </submittedName>
</protein>
<dbReference type="CDD" id="cd02440">
    <property type="entry name" value="AdoMet_MTases"/>
    <property type="match status" value="1"/>
</dbReference>
<dbReference type="SUPFAM" id="SSF53335">
    <property type="entry name" value="S-adenosyl-L-methionine-dependent methyltransferases"/>
    <property type="match status" value="1"/>
</dbReference>
<comment type="caution">
    <text evidence="2">The sequence shown here is derived from an EMBL/GenBank/DDBJ whole genome shotgun (WGS) entry which is preliminary data.</text>
</comment>
<gene>
    <name evidence="2" type="ORF">FGL95_00060</name>
</gene>
<dbReference type="InterPro" id="IPR029063">
    <property type="entry name" value="SAM-dependent_MTases_sf"/>
</dbReference>
<dbReference type="InterPro" id="IPR013216">
    <property type="entry name" value="Methyltransf_11"/>
</dbReference>
<name>A0A848KBG6_9NOCA</name>
<dbReference type="AlphaFoldDB" id="A0A848KBG6"/>
<dbReference type="Pfam" id="PF08241">
    <property type="entry name" value="Methyltransf_11"/>
    <property type="match status" value="1"/>
</dbReference>
<dbReference type="EMBL" id="VCQU01000001">
    <property type="protein sequence ID" value="NMN93427.1"/>
    <property type="molecule type" value="Genomic_DNA"/>
</dbReference>
<evidence type="ECO:0000313" key="3">
    <source>
        <dbReference type="Proteomes" id="UP000535543"/>
    </source>
</evidence>
<reference evidence="2 3" key="1">
    <citation type="submission" date="2019-05" db="EMBL/GenBank/DDBJ databases">
        <authorList>
            <person name="Lee S.D."/>
        </authorList>
    </citation>
    <scope>NUCLEOTIDE SEQUENCE [LARGE SCALE GENOMIC DNA]</scope>
    <source>
        <strain evidence="2 3">YC2-7</strain>
    </source>
</reference>
<dbReference type="GO" id="GO:0008757">
    <property type="term" value="F:S-adenosylmethionine-dependent methyltransferase activity"/>
    <property type="evidence" value="ECO:0007669"/>
    <property type="project" value="InterPro"/>
</dbReference>
<dbReference type="GO" id="GO:0032259">
    <property type="term" value="P:methylation"/>
    <property type="evidence" value="ECO:0007669"/>
    <property type="project" value="UniProtKB-KW"/>
</dbReference>
<keyword evidence="2" id="KW-0489">Methyltransferase</keyword>
<dbReference type="RefSeq" id="WP_169584147.1">
    <property type="nucleotide sequence ID" value="NZ_VCQU01000001.1"/>
</dbReference>
<proteinExistence type="predicted"/>
<dbReference type="PANTHER" id="PTHR43591">
    <property type="entry name" value="METHYLTRANSFERASE"/>
    <property type="match status" value="1"/>
</dbReference>
<organism evidence="2 3">
    <name type="scientific">Antrihabitans stalactiti</name>
    <dbReference type="NCBI Taxonomy" id="2584121"/>
    <lineage>
        <taxon>Bacteria</taxon>
        <taxon>Bacillati</taxon>
        <taxon>Actinomycetota</taxon>
        <taxon>Actinomycetes</taxon>
        <taxon>Mycobacteriales</taxon>
        <taxon>Nocardiaceae</taxon>
        <taxon>Antrihabitans</taxon>
    </lineage>
</organism>
<keyword evidence="2" id="KW-0808">Transferase</keyword>
<sequence>MWVVGDAYEAFMGRWSRPVAEVFVGGLAVPVRRRWLDVGCGTGALTDAVLAAADPTEVTGVDPSGTFVVRAATTVTDPRARFERAEASSLPYTDGRFDAAVSGLVLNFVPEPEKAIRELVRVTVPGGTVAGYVWDYPNMAMLRYFWEAATSLDTDAAGLNEMSKYPLCAADQLAKLWTVGGLADVTVEPIEILTVFRSFDDYWTPFLGGQGPGPAYVATLADGQRSALRDLLHARLPCQPDGTIGLTARAWTVRGQRRANI</sequence>
<accession>A0A848KBG6</accession>
<feature type="domain" description="Methyltransferase type 11" evidence="1">
    <location>
        <begin position="36"/>
        <end position="129"/>
    </location>
</feature>
<evidence type="ECO:0000259" key="1">
    <source>
        <dbReference type="Pfam" id="PF08241"/>
    </source>
</evidence>